<keyword evidence="2" id="KW-1185">Reference proteome</keyword>
<protein>
    <submittedName>
        <fullName evidence="1">Uncharacterized protein</fullName>
    </submittedName>
</protein>
<proteinExistence type="predicted"/>
<dbReference type="AlphaFoldDB" id="A0ABD1Y530"/>
<dbReference type="EMBL" id="JBHFFA010000006">
    <property type="protein sequence ID" value="KAL2621805.1"/>
    <property type="molecule type" value="Genomic_DNA"/>
</dbReference>
<comment type="caution">
    <text evidence="1">The sequence shown here is derived from an EMBL/GenBank/DDBJ whole genome shotgun (WGS) entry which is preliminary data.</text>
</comment>
<dbReference type="Proteomes" id="UP001605036">
    <property type="component" value="Unassembled WGS sequence"/>
</dbReference>
<evidence type="ECO:0000313" key="1">
    <source>
        <dbReference type="EMBL" id="KAL2621805.1"/>
    </source>
</evidence>
<sequence length="92" mass="9828">MGHKRHVVGAWMGWGQGADAVWSERATVWSSTGAMGQGDAVWSGHGCGTVGAPWGRSAGAVWSKRGIGAGTRYHVVEVEHRYNSYRRRSGGS</sequence>
<gene>
    <name evidence="1" type="ORF">R1flu_002010</name>
</gene>
<accession>A0ABD1Y530</accession>
<evidence type="ECO:0000313" key="2">
    <source>
        <dbReference type="Proteomes" id="UP001605036"/>
    </source>
</evidence>
<reference evidence="1 2" key="1">
    <citation type="submission" date="2024-09" db="EMBL/GenBank/DDBJ databases">
        <title>Chromosome-scale assembly of Riccia fluitans.</title>
        <authorList>
            <person name="Paukszto L."/>
            <person name="Sawicki J."/>
            <person name="Karawczyk K."/>
            <person name="Piernik-Szablinska J."/>
            <person name="Szczecinska M."/>
            <person name="Mazdziarz M."/>
        </authorList>
    </citation>
    <scope>NUCLEOTIDE SEQUENCE [LARGE SCALE GENOMIC DNA]</scope>
    <source>
        <strain evidence="1">Rf_01</strain>
        <tissue evidence="1">Aerial parts of the thallus</tissue>
    </source>
</reference>
<organism evidence="1 2">
    <name type="scientific">Riccia fluitans</name>
    <dbReference type="NCBI Taxonomy" id="41844"/>
    <lineage>
        <taxon>Eukaryota</taxon>
        <taxon>Viridiplantae</taxon>
        <taxon>Streptophyta</taxon>
        <taxon>Embryophyta</taxon>
        <taxon>Marchantiophyta</taxon>
        <taxon>Marchantiopsida</taxon>
        <taxon>Marchantiidae</taxon>
        <taxon>Marchantiales</taxon>
        <taxon>Ricciaceae</taxon>
        <taxon>Riccia</taxon>
    </lineage>
</organism>
<name>A0ABD1Y530_9MARC</name>